<dbReference type="RefSeq" id="WP_175129829.1">
    <property type="nucleotide sequence ID" value="NZ_CADILD010000004.1"/>
</dbReference>
<sequence>MKLNRNAQRKLLEALATRYPNWTGISAALSHLDYNLDEPTKVGTAHYLADHGLIEFFESAVSPADQQLRITAKGLDFLQDDGGLSAILGIVTIKLHDDTIKQLIEAKILASDLPPQEKKRWTDQLRSLPAETTKHLVMKLVDKGLESGPSALAAIGTILGSAV</sequence>
<evidence type="ECO:0000313" key="2">
    <source>
        <dbReference type="Proteomes" id="UP000494105"/>
    </source>
</evidence>
<dbReference type="EMBL" id="CADILD010000004">
    <property type="protein sequence ID" value="CAB3916075.1"/>
    <property type="molecule type" value="Genomic_DNA"/>
</dbReference>
<name>A0A6S7EKG3_9BURK</name>
<organism evidence="1 2">
    <name type="scientific">Achromobacter piechaudii</name>
    <dbReference type="NCBI Taxonomy" id="72556"/>
    <lineage>
        <taxon>Bacteria</taxon>
        <taxon>Pseudomonadati</taxon>
        <taxon>Pseudomonadota</taxon>
        <taxon>Betaproteobacteria</taxon>
        <taxon>Burkholderiales</taxon>
        <taxon>Alcaligenaceae</taxon>
        <taxon>Achromobacter</taxon>
    </lineage>
</organism>
<proteinExistence type="predicted"/>
<accession>A0A6S7EKG3</accession>
<reference evidence="1 2" key="1">
    <citation type="submission" date="2020-04" db="EMBL/GenBank/DDBJ databases">
        <authorList>
            <person name="De Canck E."/>
        </authorList>
    </citation>
    <scope>NUCLEOTIDE SEQUENCE [LARGE SCALE GENOMIC DNA]</scope>
    <source>
        <strain evidence="1 2">LMG 1861</strain>
    </source>
</reference>
<dbReference type="AlphaFoldDB" id="A0A6S7EKG3"/>
<dbReference type="Proteomes" id="UP000494105">
    <property type="component" value="Unassembled WGS sequence"/>
</dbReference>
<evidence type="ECO:0000313" key="1">
    <source>
        <dbReference type="EMBL" id="CAB3916075.1"/>
    </source>
</evidence>
<gene>
    <name evidence="1" type="ORF">LMG1861_05089</name>
</gene>
<protein>
    <submittedName>
        <fullName evidence="1">Uncharacterized protein</fullName>
    </submittedName>
</protein>